<gene>
    <name evidence="2" type="ORF">FHS16_000393</name>
</gene>
<evidence type="ECO:0000313" key="2">
    <source>
        <dbReference type="EMBL" id="MBB3150361.1"/>
    </source>
</evidence>
<dbReference type="InterPro" id="IPR005122">
    <property type="entry name" value="Uracil-DNA_glycosylase-like"/>
</dbReference>
<dbReference type="AlphaFoldDB" id="A0A7W5C347"/>
<feature type="domain" description="Uracil-DNA glycosylase-like" evidence="1">
    <location>
        <begin position="46"/>
        <end position="233"/>
    </location>
</feature>
<dbReference type="RefSeq" id="WP_183558111.1">
    <property type="nucleotide sequence ID" value="NZ_CBCSLB010000001.1"/>
</dbReference>
<reference evidence="2 3" key="1">
    <citation type="submission" date="2020-08" db="EMBL/GenBank/DDBJ databases">
        <title>Genomic Encyclopedia of Type Strains, Phase III (KMG-III): the genomes of soil and plant-associated and newly described type strains.</title>
        <authorList>
            <person name="Whitman W."/>
        </authorList>
    </citation>
    <scope>NUCLEOTIDE SEQUENCE [LARGE SCALE GENOMIC DNA]</scope>
    <source>
        <strain evidence="2 3">CECT 8234</strain>
    </source>
</reference>
<evidence type="ECO:0000313" key="3">
    <source>
        <dbReference type="Proteomes" id="UP000518605"/>
    </source>
</evidence>
<dbReference type="SUPFAM" id="SSF52141">
    <property type="entry name" value="Uracil-DNA glycosylase-like"/>
    <property type="match status" value="1"/>
</dbReference>
<accession>A0A7W5C347</accession>
<evidence type="ECO:0000259" key="1">
    <source>
        <dbReference type="Pfam" id="PF03167"/>
    </source>
</evidence>
<dbReference type="EMBL" id="JACHXW010000001">
    <property type="protein sequence ID" value="MBB3150361.1"/>
    <property type="molecule type" value="Genomic_DNA"/>
</dbReference>
<organism evidence="2 3">
    <name type="scientific">Paenibacillus endophyticus</name>
    <dbReference type="NCBI Taxonomy" id="1294268"/>
    <lineage>
        <taxon>Bacteria</taxon>
        <taxon>Bacillati</taxon>
        <taxon>Bacillota</taxon>
        <taxon>Bacilli</taxon>
        <taxon>Bacillales</taxon>
        <taxon>Paenibacillaceae</taxon>
        <taxon>Paenibacillus</taxon>
    </lineage>
</organism>
<name>A0A7W5C347_9BACL</name>
<dbReference type="Pfam" id="PF03167">
    <property type="entry name" value="UDG"/>
    <property type="match status" value="1"/>
</dbReference>
<proteinExistence type="predicted"/>
<comment type="caution">
    <text evidence="2">The sequence shown here is derived from an EMBL/GenBank/DDBJ whole genome shotgun (WGS) entry which is preliminary data.</text>
</comment>
<dbReference type="Proteomes" id="UP000518605">
    <property type="component" value="Unassembled WGS sequence"/>
</dbReference>
<keyword evidence="3" id="KW-1185">Reference proteome</keyword>
<protein>
    <recommendedName>
        <fullName evidence="1">Uracil-DNA glycosylase-like domain-containing protein</fullName>
    </recommendedName>
</protein>
<sequence length="242" mass="27269">MTQIETYKAFLMSLPPGSLTKEQLFVEELLLDEQPNMSIYYVPYEYVNAEAKVMIIGITPGFTQMEIAIRSARDDLLSGVPLTLIDQRAKKLGSFAGSMRSNLIEMLDAIALSDRLGIPSCRALFEERRDLLHTTSAIRYPVFQQGKNYTGHSPPILKSELLYRYAESILLPELQEVKDALIIPLGKAVSEVVQAFVSKGWLNGERCLFDMPHPSGANGHRKKQFEQHKATMQQKVSDWFGS</sequence>
<dbReference type="InterPro" id="IPR036895">
    <property type="entry name" value="Uracil-DNA_glycosylase-like_sf"/>
</dbReference>